<dbReference type="InterPro" id="IPR049316">
    <property type="entry name" value="GDC-P_C"/>
</dbReference>
<comment type="caution">
    <text evidence="10">The sequence shown here is derived from an EMBL/GenBank/DDBJ whole genome shotgun (WGS) entry which is preliminary data.</text>
</comment>
<evidence type="ECO:0000259" key="9">
    <source>
        <dbReference type="Pfam" id="PF21478"/>
    </source>
</evidence>
<feature type="domain" description="Glycine cleavage system P-protein N-terminal" evidence="8">
    <location>
        <begin position="762"/>
        <end position="868"/>
    </location>
</feature>
<dbReference type="GO" id="GO:0005739">
    <property type="term" value="C:mitochondrion"/>
    <property type="evidence" value="ECO:0007669"/>
    <property type="project" value="TreeGrafter"/>
</dbReference>
<dbReference type="GO" id="GO:0030170">
    <property type="term" value="F:pyridoxal phosphate binding"/>
    <property type="evidence" value="ECO:0007669"/>
    <property type="project" value="TreeGrafter"/>
</dbReference>
<comment type="cofactor">
    <cofactor evidence="1">
        <name>pyridoxal 5'-phosphate</name>
        <dbReference type="ChEBI" id="CHEBI:597326"/>
    </cofactor>
</comment>
<proteinExistence type="inferred from homology"/>
<dbReference type="EC" id="1.4.4.2" evidence="3"/>
<evidence type="ECO:0000259" key="8">
    <source>
        <dbReference type="Pfam" id="PF02347"/>
    </source>
</evidence>
<feature type="domain" description="Glycine cleavage system P-protein N-terminal" evidence="8">
    <location>
        <begin position="922"/>
        <end position="1177"/>
    </location>
</feature>
<dbReference type="Pfam" id="PF02347">
    <property type="entry name" value="GDC-P"/>
    <property type="match status" value="3"/>
</dbReference>
<evidence type="ECO:0000313" key="11">
    <source>
        <dbReference type="Proteomes" id="UP000689129"/>
    </source>
</evidence>
<name>A0A8I2ZA64_VERLO</name>
<evidence type="ECO:0000256" key="1">
    <source>
        <dbReference type="ARBA" id="ARBA00001933"/>
    </source>
</evidence>
<feature type="domain" description="Glycine cleavage system P-protein N-terminal" evidence="8">
    <location>
        <begin position="343"/>
        <end position="688"/>
    </location>
</feature>
<evidence type="ECO:0000256" key="4">
    <source>
        <dbReference type="ARBA" id="ARBA00022898"/>
    </source>
</evidence>
<accession>A0A8I2ZA64</accession>
<dbReference type="GO" id="GO:0005960">
    <property type="term" value="C:glycine cleavage complex"/>
    <property type="evidence" value="ECO:0007669"/>
    <property type="project" value="TreeGrafter"/>
</dbReference>
<dbReference type="FunFam" id="3.40.640.10:FF:000007">
    <property type="entry name" value="glycine dehydrogenase (Decarboxylating), mitochondrial"/>
    <property type="match status" value="1"/>
</dbReference>
<feature type="domain" description="Glycine dehydrogenase C-terminal" evidence="9">
    <location>
        <begin position="1215"/>
        <end position="1336"/>
    </location>
</feature>
<evidence type="ECO:0000256" key="2">
    <source>
        <dbReference type="ARBA" id="ARBA00010756"/>
    </source>
</evidence>
<evidence type="ECO:0000256" key="5">
    <source>
        <dbReference type="ARBA" id="ARBA00023002"/>
    </source>
</evidence>
<evidence type="ECO:0000256" key="6">
    <source>
        <dbReference type="ARBA" id="ARBA00049026"/>
    </source>
</evidence>
<dbReference type="GO" id="GO:0019464">
    <property type="term" value="P:glycine decarboxylation via glycine cleavage system"/>
    <property type="evidence" value="ECO:0007669"/>
    <property type="project" value="TreeGrafter"/>
</dbReference>
<dbReference type="InterPro" id="IPR049315">
    <property type="entry name" value="GDC-P_N"/>
</dbReference>
<evidence type="ECO:0000256" key="7">
    <source>
        <dbReference type="ARBA" id="ARBA00082072"/>
    </source>
</evidence>
<evidence type="ECO:0000313" key="10">
    <source>
        <dbReference type="EMBL" id="KAG7124338.1"/>
    </source>
</evidence>
<dbReference type="InterPro" id="IPR020581">
    <property type="entry name" value="GDC_P"/>
</dbReference>
<dbReference type="EMBL" id="JAEMWZ010000332">
    <property type="protein sequence ID" value="KAG7124338.1"/>
    <property type="molecule type" value="Genomic_DNA"/>
</dbReference>
<dbReference type="FunFam" id="3.40.640.10:FF:000005">
    <property type="entry name" value="Glycine dehydrogenase (decarboxylating), mitochondrial"/>
    <property type="match status" value="1"/>
</dbReference>
<comment type="similarity">
    <text evidence="2">Belongs to the GcvP family.</text>
</comment>
<dbReference type="OrthoDB" id="6537869at2759"/>
<keyword evidence="5" id="KW-0560">Oxidoreductase</keyword>
<dbReference type="PANTHER" id="PTHR11773:SF1">
    <property type="entry name" value="GLYCINE DEHYDROGENASE (DECARBOXYLATING), MITOCHONDRIAL"/>
    <property type="match status" value="1"/>
</dbReference>
<dbReference type="Pfam" id="PF21478">
    <property type="entry name" value="GcvP2_C"/>
    <property type="match status" value="1"/>
</dbReference>
<dbReference type="FunFam" id="3.90.1150.10:FF:000007">
    <property type="entry name" value="Glycine dehydrogenase (decarboxylating), mitochondrial"/>
    <property type="match status" value="1"/>
</dbReference>
<dbReference type="PANTHER" id="PTHR11773">
    <property type="entry name" value="GLYCINE DEHYDROGENASE, DECARBOXYLATING"/>
    <property type="match status" value="1"/>
</dbReference>
<protein>
    <recommendedName>
        <fullName evidence="3">glycine dehydrogenase (aminomethyl-transferring)</fullName>
        <ecNumber evidence="3">1.4.4.2</ecNumber>
    </recommendedName>
    <alternativeName>
        <fullName evidence="7">Glycine cleavage system P protein</fullName>
    </alternativeName>
</protein>
<evidence type="ECO:0000256" key="3">
    <source>
        <dbReference type="ARBA" id="ARBA00012134"/>
    </source>
</evidence>
<comment type="catalytic activity">
    <reaction evidence="6">
        <text>N(6)-[(R)-lipoyl]-L-lysyl-[glycine-cleavage complex H protein] + glycine + H(+) = N(6)-[(R)-S(8)-aminomethyldihydrolipoyl]-L-lysyl-[glycine-cleavage complex H protein] + CO2</text>
        <dbReference type="Rhea" id="RHEA:24304"/>
        <dbReference type="Rhea" id="RHEA-COMP:10494"/>
        <dbReference type="Rhea" id="RHEA-COMP:10495"/>
        <dbReference type="ChEBI" id="CHEBI:15378"/>
        <dbReference type="ChEBI" id="CHEBI:16526"/>
        <dbReference type="ChEBI" id="CHEBI:57305"/>
        <dbReference type="ChEBI" id="CHEBI:83099"/>
        <dbReference type="ChEBI" id="CHEBI:83143"/>
        <dbReference type="EC" id="1.4.4.2"/>
    </reaction>
</comment>
<dbReference type="GO" id="GO:0004375">
    <property type="term" value="F:glycine dehydrogenase (decarboxylating) activity"/>
    <property type="evidence" value="ECO:0007669"/>
    <property type="project" value="UniProtKB-EC"/>
</dbReference>
<organism evidence="10 11">
    <name type="scientific">Verticillium longisporum</name>
    <name type="common">Verticillium dahliae var. longisporum</name>
    <dbReference type="NCBI Taxonomy" id="100787"/>
    <lineage>
        <taxon>Eukaryota</taxon>
        <taxon>Fungi</taxon>
        <taxon>Dikarya</taxon>
        <taxon>Ascomycota</taxon>
        <taxon>Pezizomycotina</taxon>
        <taxon>Sordariomycetes</taxon>
        <taxon>Hypocreomycetidae</taxon>
        <taxon>Glomerellales</taxon>
        <taxon>Plectosphaerellaceae</taxon>
        <taxon>Verticillium</taxon>
    </lineage>
</organism>
<dbReference type="GO" id="GO:0016594">
    <property type="term" value="F:glycine binding"/>
    <property type="evidence" value="ECO:0007669"/>
    <property type="project" value="TreeGrafter"/>
</dbReference>
<sequence>MASTRLPLHRHLRLRVASPRFTTGMTRASPASSARVASLCARPATAASLPVGIRAFSATSSALTPYAKDNTDASLEPLNEIHTFIPRHIGPDIHDAQQMLKALDPPVKTIDEFIAEVIPADILSERASFLPNGEPLLESDIASIAKMLKTTEQYSAPLIGAGYYPTITPQVIQTNVLENPAWYTSYTPYQPEISQGRLESLLNFQTMVSDLTALPISNASLLDEGTAAAEAMTLSMNALTTSRAKRAGKTYVVSHQIHPQTLSVLQGRSQGFGIKIETMDITSPDAHERIKALGDDLVGVMVQYPDTRGHVEDFKALSEVVHSQKALLAVATDLLALTLLIPPYTPYQPEISQGRLESLLNFQTMVSDLTALPISNASLLDEGTAAAEAMTLSMNALTTSRAKRAGKTYVVSHQIHPQTLSVLQGRSQGFGIKIETMDVTSPDAHERIKALGDDLVGVMVQYPDTRGHVEDFKALSEVVHSQKALLAVATDLLALTLLTPPGEWGADIAFGTAQRFGIPLGFGGPHAAFFSVTDAHKRRMPGRLIGVSRDRTGKNAMRLSLQTREQHIRREKATSNVCTAQALLANMSALYAIYHGPEGLKQIANQVVARARGVQALAKQFGITTEEPRNSSDGKVLFDTVILKAGDTLAENIVEKGEQLGLHFRKLGSGDLGVSIGEATDAQAFQRLAITFAAATGGDPNTAGDAAIEVLRKEGVDVHSTLPDTFKRQSEYLTHPVFNTHRSETEILRYIYHLQSKDLSLALLANMSALYAIYHGPEGLKQIANQVVARARGVQALAKQFGITTEEPRNSPDGKVLFDTVILKAGDKLAENIVEKGEQLGLHFRKLGSGDLGVSIGEATDAQAFQRLAITFAAATGGDPNTAGDAAIEVLRKEGVDVHSTLPDTFKRQSEYLTHPVFNTHRSETEILRYIYHLQSKDLSLVHSMIPLGSCTMKLNGATEMSLISKDTFSNPHPFVDPKHTPAYLEFIKQLEDQLSGITAMDATTLQPNSGAQGEFAGLRAIRRYHEQQPGTKRDICLIPKSAHGTNPASAAMAGMRVVPIECDNLTGNLDIADLEAKCKKHAAELGAIMVTYPSTYGVFEPNIKQVCNIVHEHGGQVYMDGANMNAQIGLCSPGEIGADVCHLNLHKTFCIPHGGGGPGVGPICVKKHLAPYLPGRHPEDKEAMISSAPYGSAGILPIPWAYNSLMGNRGLALATKMAILNANYLLARLKPYYKILYTNEGGRCAHEFILDARPFSKTAGIEVIDIAKRLQDYGFHSPTMSWPVANTLMIEPTESESKEELDRFVDALISIRAEIREIEEGKQPREGNVLKMAPHPQADVILGDNGKWERPYSREQAAYPLPWLKEKKFWPSVARVDDAFGDTNLFCTCPPVADTTGEQSFGVQA</sequence>
<keyword evidence="4" id="KW-0663">Pyridoxal phosphate</keyword>
<reference evidence="10" key="1">
    <citation type="journal article" date="2021" name="Mol. Plant Pathol.">
        <title>A 20-kb lineage-specific genomic region tames virulence in pathogenic amphidiploid Verticillium longisporum.</title>
        <authorList>
            <person name="Harting R."/>
            <person name="Starke J."/>
            <person name="Kusch H."/>
            <person name="Poggeler S."/>
            <person name="Maurus I."/>
            <person name="Schluter R."/>
            <person name="Landesfeind M."/>
            <person name="Bulla I."/>
            <person name="Nowrousian M."/>
            <person name="de Jonge R."/>
            <person name="Stahlhut G."/>
            <person name="Hoff K.J."/>
            <person name="Asshauer K.P."/>
            <person name="Thurmer A."/>
            <person name="Stanke M."/>
            <person name="Daniel R."/>
            <person name="Morgenstern B."/>
            <person name="Thomma B.P.H.J."/>
            <person name="Kronstad J.W."/>
            <person name="Braus-Stromeyer S.A."/>
            <person name="Braus G.H."/>
        </authorList>
    </citation>
    <scope>NUCLEOTIDE SEQUENCE</scope>
    <source>
        <strain evidence="10">Vl32</strain>
    </source>
</reference>
<dbReference type="Proteomes" id="UP000689129">
    <property type="component" value="Unassembled WGS sequence"/>
</dbReference>
<gene>
    <name evidence="10" type="ORF">HYQ45_013692</name>
</gene>